<dbReference type="Pfam" id="PF02875">
    <property type="entry name" value="Mur_ligase_C"/>
    <property type="match status" value="1"/>
</dbReference>
<evidence type="ECO:0000256" key="2">
    <source>
        <dbReference type="ARBA" id="ARBA00004752"/>
    </source>
</evidence>
<comment type="function">
    <text evidence="7 8">Cell wall formation. Catalyzes the addition of glutamate to the nucleotide precursor UDP-N-acetylmuramoyl-L-alanine (UMA).</text>
</comment>
<dbReference type="Gene3D" id="3.40.1190.10">
    <property type="entry name" value="Mur-like, catalytic domain"/>
    <property type="match status" value="1"/>
</dbReference>
<name>A0A1F5G098_9BACT</name>
<dbReference type="Pfam" id="PF08245">
    <property type="entry name" value="Mur_ligase_M"/>
    <property type="match status" value="1"/>
</dbReference>
<dbReference type="PANTHER" id="PTHR43692:SF1">
    <property type="entry name" value="UDP-N-ACETYLMURAMOYLALANINE--D-GLUTAMATE LIGASE"/>
    <property type="match status" value="1"/>
</dbReference>
<feature type="domain" description="Mur ligase C-terminal" evidence="9">
    <location>
        <begin position="280"/>
        <end position="399"/>
    </location>
</feature>
<evidence type="ECO:0000256" key="6">
    <source>
        <dbReference type="ARBA" id="ARBA00022840"/>
    </source>
</evidence>
<comment type="similarity">
    <text evidence="7">Belongs to the MurCDEF family.</text>
</comment>
<dbReference type="Gene3D" id="3.90.190.20">
    <property type="entry name" value="Mur ligase, C-terminal domain"/>
    <property type="match status" value="1"/>
</dbReference>
<dbReference type="InterPro" id="IPR005762">
    <property type="entry name" value="MurD"/>
</dbReference>
<dbReference type="InterPro" id="IPR036565">
    <property type="entry name" value="Mur-like_cat_sf"/>
</dbReference>
<comment type="pathway">
    <text evidence="2 7 8">Cell wall biogenesis; peptidoglycan biosynthesis.</text>
</comment>
<dbReference type="GO" id="GO:0005524">
    <property type="term" value="F:ATP binding"/>
    <property type="evidence" value="ECO:0007669"/>
    <property type="project" value="UniProtKB-UniRule"/>
</dbReference>
<protein>
    <recommendedName>
        <fullName evidence="7 8">UDP-N-acetylmuramoylalanine--D-glutamate ligase</fullName>
        <ecNumber evidence="7 8">6.3.2.9</ecNumber>
    </recommendedName>
    <alternativeName>
        <fullName evidence="7">D-glutamic acid-adding enzyme</fullName>
    </alternativeName>
    <alternativeName>
        <fullName evidence="7">UDP-N-acetylmuramoyl-L-alanyl-D-glutamate synthetase</fullName>
    </alternativeName>
</protein>
<comment type="subcellular location">
    <subcellularLocation>
        <location evidence="1 7 8">Cytoplasm</location>
    </subcellularLocation>
</comment>
<dbReference type="AlphaFoldDB" id="A0A1F5G098"/>
<dbReference type="GO" id="GO:0008764">
    <property type="term" value="F:UDP-N-acetylmuramoylalanine-D-glutamate ligase activity"/>
    <property type="evidence" value="ECO:0007669"/>
    <property type="project" value="UniProtKB-UniRule"/>
</dbReference>
<keyword evidence="4 7" id="KW-0436">Ligase</keyword>
<feature type="domain" description="Mur ligase central" evidence="10">
    <location>
        <begin position="83"/>
        <end position="258"/>
    </location>
</feature>
<evidence type="ECO:0000256" key="8">
    <source>
        <dbReference type="RuleBase" id="RU003664"/>
    </source>
</evidence>
<keyword evidence="5 7" id="KW-0547">Nucleotide-binding</keyword>
<dbReference type="SUPFAM" id="SSF53623">
    <property type="entry name" value="MurD-like peptide ligases, catalytic domain"/>
    <property type="match status" value="1"/>
</dbReference>
<dbReference type="GO" id="GO:0008360">
    <property type="term" value="P:regulation of cell shape"/>
    <property type="evidence" value="ECO:0007669"/>
    <property type="project" value="UniProtKB-KW"/>
</dbReference>
<accession>A0A1F5G098</accession>
<evidence type="ECO:0000256" key="7">
    <source>
        <dbReference type="HAMAP-Rule" id="MF_00639"/>
    </source>
</evidence>
<evidence type="ECO:0000259" key="9">
    <source>
        <dbReference type="Pfam" id="PF02875"/>
    </source>
</evidence>
<keyword evidence="7 8" id="KW-0132">Cell division</keyword>
<keyword evidence="7 8" id="KW-0131">Cell cycle</keyword>
<dbReference type="PANTHER" id="PTHR43692">
    <property type="entry name" value="UDP-N-ACETYLMURAMOYLALANINE--D-GLUTAMATE LIGASE"/>
    <property type="match status" value="1"/>
</dbReference>
<evidence type="ECO:0000313" key="12">
    <source>
        <dbReference type="Proteomes" id="UP000177069"/>
    </source>
</evidence>
<evidence type="ECO:0000256" key="5">
    <source>
        <dbReference type="ARBA" id="ARBA00022741"/>
    </source>
</evidence>
<dbReference type="GO" id="GO:0009252">
    <property type="term" value="P:peptidoglycan biosynthetic process"/>
    <property type="evidence" value="ECO:0007669"/>
    <property type="project" value="UniProtKB-UniRule"/>
</dbReference>
<dbReference type="UniPathway" id="UPA00219"/>
<proteinExistence type="inferred from homology"/>
<organism evidence="11 12">
    <name type="scientific">Candidatus Curtissbacteria bacterium RIFCSPHIGHO2_01_FULL_41_13</name>
    <dbReference type="NCBI Taxonomy" id="1797745"/>
    <lineage>
        <taxon>Bacteria</taxon>
        <taxon>Candidatus Curtissiibacteriota</taxon>
    </lineage>
</organism>
<dbReference type="GO" id="GO:0051301">
    <property type="term" value="P:cell division"/>
    <property type="evidence" value="ECO:0007669"/>
    <property type="project" value="UniProtKB-KW"/>
</dbReference>
<evidence type="ECO:0000256" key="4">
    <source>
        <dbReference type="ARBA" id="ARBA00022598"/>
    </source>
</evidence>
<dbReference type="GO" id="GO:0005737">
    <property type="term" value="C:cytoplasm"/>
    <property type="evidence" value="ECO:0007669"/>
    <property type="project" value="UniProtKB-SubCell"/>
</dbReference>
<reference evidence="11 12" key="1">
    <citation type="journal article" date="2016" name="Nat. Commun.">
        <title>Thousands of microbial genomes shed light on interconnected biogeochemical processes in an aquifer system.</title>
        <authorList>
            <person name="Anantharaman K."/>
            <person name="Brown C.T."/>
            <person name="Hug L.A."/>
            <person name="Sharon I."/>
            <person name="Castelle C.J."/>
            <person name="Probst A.J."/>
            <person name="Thomas B.C."/>
            <person name="Singh A."/>
            <person name="Wilkins M.J."/>
            <person name="Karaoz U."/>
            <person name="Brodie E.L."/>
            <person name="Williams K.H."/>
            <person name="Hubbard S.S."/>
            <person name="Banfield J.F."/>
        </authorList>
    </citation>
    <scope>NUCLEOTIDE SEQUENCE [LARGE SCALE GENOMIC DNA]</scope>
</reference>
<dbReference type="SUPFAM" id="SSF53244">
    <property type="entry name" value="MurD-like peptide ligases, peptide-binding domain"/>
    <property type="match status" value="1"/>
</dbReference>
<sequence length="426" mass="47972">MTIFEKKQETQIDKSLFKKLKVKGVNFYFGDSFDKNLEFDLIIRSPGVRPENKYILFLERKGAKVTSSTKIFFLYCPCKIIGVTGTKGKGTTSTLIYKFLKTKYKDVFLAGNIGTPMLQILPKLKKDSLVILELSSFQLIDLDFSPYIAVILMITTEHLDWHKDQKEYYRAKESIVSHQTGSDYAIINFDYEKSRQFAKKTKAHTYFFSTRARTNGVYVEGDNLISEIGQKEIICKTSKILLPGRHNLQNVAAAVCVAKIFDVNRSKTFKIVSTFKGLKHRLQLVGEINGVKYYNDSFSTIPETAVAAIESFSQPKILILGGSSKNSDFSTLAKKISKDKTLKALILIGSEAKTIKNAIIEAGGFQGNVIQNPKDMKEIVESAANFASWGDVVILSPACASFDMFKNYQDRGQKFTHEVQKLNKKP</sequence>
<keyword evidence="6 7" id="KW-0067">ATP-binding</keyword>
<evidence type="ECO:0000256" key="3">
    <source>
        <dbReference type="ARBA" id="ARBA00022490"/>
    </source>
</evidence>
<evidence type="ECO:0000313" key="11">
    <source>
        <dbReference type="EMBL" id="OGD85300.1"/>
    </source>
</evidence>
<comment type="caution">
    <text evidence="11">The sequence shown here is derived from an EMBL/GenBank/DDBJ whole genome shotgun (WGS) entry which is preliminary data.</text>
</comment>
<dbReference type="EMBL" id="MFBA01000031">
    <property type="protein sequence ID" value="OGD85300.1"/>
    <property type="molecule type" value="Genomic_DNA"/>
</dbReference>
<evidence type="ECO:0000259" key="10">
    <source>
        <dbReference type="Pfam" id="PF08245"/>
    </source>
</evidence>
<dbReference type="EC" id="6.3.2.9" evidence="7 8"/>
<dbReference type="Proteomes" id="UP000177069">
    <property type="component" value="Unassembled WGS sequence"/>
</dbReference>
<dbReference type="HAMAP" id="MF_00639">
    <property type="entry name" value="MurD"/>
    <property type="match status" value="1"/>
</dbReference>
<feature type="binding site" evidence="7">
    <location>
        <begin position="85"/>
        <end position="91"/>
    </location>
    <ligand>
        <name>ATP</name>
        <dbReference type="ChEBI" id="CHEBI:30616"/>
    </ligand>
</feature>
<dbReference type="InterPro" id="IPR013221">
    <property type="entry name" value="Mur_ligase_cen"/>
</dbReference>
<keyword evidence="7 8" id="KW-0573">Peptidoglycan synthesis</keyword>
<keyword evidence="7 8" id="KW-0133">Cell shape</keyword>
<dbReference type="NCBIfam" id="TIGR01087">
    <property type="entry name" value="murD"/>
    <property type="match status" value="1"/>
</dbReference>
<evidence type="ECO:0000256" key="1">
    <source>
        <dbReference type="ARBA" id="ARBA00004496"/>
    </source>
</evidence>
<keyword evidence="7 8" id="KW-0961">Cell wall biogenesis/degradation</keyword>
<dbReference type="SUPFAM" id="SSF51984">
    <property type="entry name" value="MurCD N-terminal domain"/>
    <property type="match status" value="1"/>
</dbReference>
<dbReference type="GO" id="GO:0071555">
    <property type="term" value="P:cell wall organization"/>
    <property type="evidence" value="ECO:0007669"/>
    <property type="project" value="UniProtKB-KW"/>
</dbReference>
<dbReference type="InterPro" id="IPR004101">
    <property type="entry name" value="Mur_ligase_C"/>
</dbReference>
<comment type="catalytic activity">
    <reaction evidence="7 8">
        <text>UDP-N-acetyl-alpha-D-muramoyl-L-alanine + D-glutamate + ATP = UDP-N-acetyl-alpha-D-muramoyl-L-alanyl-D-glutamate + ADP + phosphate + H(+)</text>
        <dbReference type="Rhea" id="RHEA:16429"/>
        <dbReference type="ChEBI" id="CHEBI:15378"/>
        <dbReference type="ChEBI" id="CHEBI:29986"/>
        <dbReference type="ChEBI" id="CHEBI:30616"/>
        <dbReference type="ChEBI" id="CHEBI:43474"/>
        <dbReference type="ChEBI" id="CHEBI:83898"/>
        <dbReference type="ChEBI" id="CHEBI:83900"/>
        <dbReference type="ChEBI" id="CHEBI:456216"/>
        <dbReference type="EC" id="6.3.2.9"/>
    </reaction>
</comment>
<gene>
    <name evidence="7" type="primary">murD</name>
    <name evidence="11" type="ORF">A2696_02810</name>
</gene>
<dbReference type="InterPro" id="IPR036615">
    <property type="entry name" value="Mur_ligase_C_dom_sf"/>
</dbReference>
<keyword evidence="3 7" id="KW-0963">Cytoplasm</keyword>